<protein>
    <submittedName>
        <fullName evidence="1">Uncharacterized protein</fullName>
    </submittedName>
</protein>
<keyword evidence="2" id="KW-1185">Reference proteome</keyword>
<evidence type="ECO:0000313" key="1">
    <source>
        <dbReference type="EMBL" id="EOA96883.1"/>
    </source>
</evidence>
<name>R0KUF3_ANAPL</name>
<dbReference type="AlphaFoldDB" id="R0KUF3"/>
<dbReference type="Proteomes" id="UP000296049">
    <property type="component" value="Unassembled WGS sequence"/>
</dbReference>
<proteinExistence type="predicted"/>
<accession>R0KUF3</accession>
<evidence type="ECO:0000313" key="2">
    <source>
        <dbReference type="Proteomes" id="UP000296049"/>
    </source>
</evidence>
<organism evidence="1 2">
    <name type="scientific">Anas platyrhynchos</name>
    <name type="common">Mallard</name>
    <name type="synonym">Anas boschas</name>
    <dbReference type="NCBI Taxonomy" id="8839"/>
    <lineage>
        <taxon>Eukaryota</taxon>
        <taxon>Metazoa</taxon>
        <taxon>Chordata</taxon>
        <taxon>Craniata</taxon>
        <taxon>Vertebrata</taxon>
        <taxon>Euteleostomi</taxon>
        <taxon>Archelosauria</taxon>
        <taxon>Archosauria</taxon>
        <taxon>Dinosauria</taxon>
        <taxon>Saurischia</taxon>
        <taxon>Theropoda</taxon>
        <taxon>Coelurosauria</taxon>
        <taxon>Aves</taxon>
        <taxon>Neognathae</taxon>
        <taxon>Galloanserae</taxon>
        <taxon>Anseriformes</taxon>
        <taxon>Anatidae</taxon>
        <taxon>Anatinae</taxon>
        <taxon>Anas</taxon>
    </lineage>
</organism>
<dbReference type="EMBL" id="KB743836">
    <property type="protein sequence ID" value="EOA96883.1"/>
    <property type="molecule type" value="Genomic_DNA"/>
</dbReference>
<reference evidence="2" key="1">
    <citation type="journal article" date="2013" name="Nat. Genet.">
        <title>The duck genome and transcriptome provide insight into an avian influenza virus reservoir species.</title>
        <authorList>
            <person name="Huang Y."/>
            <person name="Li Y."/>
            <person name="Burt D.W."/>
            <person name="Chen H."/>
            <person name="Zhang Y."/>
            <person name="Qian W."/>
            <person name="Kim H."/>
            <person name="Gan S."/>
            <person name="Zhao Y."/>
            <person name="Li J."/>
            <person name="Yi K."/>
            <person name="Feng H."/>
            <person name="Zhu P."/>
            <person name="Li B."/>
            <person name="Liu Q."/>
            <person name="Fairley S."/>
            <person name="Magor K.E."/>
            <person name="Du Z."/>
            <person name="Hu X."/>
            <person name="Goodman L."/>
            <person name="Tafer H."/>
            <person name="Vignal A."/>
            <person name="Lee T."/>
            <person name="Kim K.W."/>
            <person name="Sheng Z."/>
            <person name="An Y."/>
            <person name="Searle S."/>
            <person name="Herrero J."/>
            <person name="Groenen M.A."/>
            <person name="Crooijmans R.P."/>
            <person name="Faraut T."/>
            <person name="Cai Q."/>
            <person name="Webster R.G."/>
            <person name="Aldridge J.R."/>
            <person name="Warren W.C."/>
            <person name="Bartschat S."/>
            <person name="Kehr S."/>
            <person name="Marz M."/>
            <person name="Stadler P.F."/>
            <person name="Smith J."/>
            <person name="Kraus R.H."/>
            <person name="Zhao Y."/>
            <person name="Ren L."/>
            <person name="Fei J."/>
            <person name="Morisson M."/>
            <person name="Kaiser P."/>
            <person name="Griffin D.K."/>
            <person name="Rao M."/>
            <person name="Pitel F."/>
            <person name="Wang J."/>
            <person name="Li N."/>
        </authorList>
    </citation>
    <scope>NUCLEOTIDE SEQUENCE [LARGE SCALE GENOMIC DNA]</scope>
</reference>
<sequence>MPPAELHPSQHRWGDKATVLACARAPGPRSLSNAALRQLPTRRPGTQRSIVPGRAAKHLLGSGRSLSTEPLPCLARPFLHGTSLLAAPLCSGCSLPRGGRLLPFPLSKNGVFEDGSSIVGTAATCPEPPAALHRLPLASRLTACSSPLQRSHGGKADPVTQTLLTIAAEPQ</sequence>
<gene>
    <name evidence="1" type="ORF">Anapl_15002</name>
</gene>